<keyword evidence="1" id="KW-0472">Membrane</keyword>
<reference evidence="3" key="1">
    <citation type="journal article" date="2019" name="Int. J. Syst. Evol. Microbiol.">
        <title>The Global Catalogue of Microorganisms (GCM) 10K type strain sequencing project: providing services to taxonomists for standard genome sequencing and annotation.</title>
        <authorList>
            <consortium name="The Broad Institute Genomics Platform"/>
            <consortium name="The Broad Institute Genome Sequencing Center for Infectious Disease"/>
            <person name="Wu L."/>
            <person name="Ma J."/>
        </authorList>
    </citation>
    <scope>NUCLEOTIDE SEQUENCE [LARGE SCALE GENOMIC DNA]</scope>
    <source>
        <strain evidence="3">JCM 3296</strain>
    </source>
</reference>
<proteinExistence type="predicted"/>
<keyword evidence="1" id="KW-1133">Transmembrane helix</keyword>
<feature type="transmembrane region" description="Helical" evidence="1">
    <location>
        <begin position="21"/>
        <end position="42"/>
    </location>
</feature>
<keyword evidence="1" id="KW-0812">Transmembrane</keyword>
<keyword evidence="3" id="KW-1185">Reference proteome</keyword>
<evidence type="ECO:0000313" key="2">
    <source>
        <dbReference type="EMBL" id="GGU47570.1"/>
    </source>
</evidence>
<accession>A0ABQ2UQ94</accession>
<feature type="transmembrane region" description="Helical" evidence="1">
    <location>
        <begin position="49"/>
        <end position="69"/>
    </location>
</feature>
<name>A0ABQ2UQ94_9PSEU</name>
<sequence>MKGNRWVDPAPFEGARPQVPWWVWLSGWVKLVLAPFVLLWLAVRLAVRLTVLAVRYPIAVTAGLGGYVAYHQFGLSPLVLALLSLVCGLTVWYGLGRESFLRHGWYRVLTEWRRLTVYVPQWRTRDASC</sequence>
<dbReference type="Proteomes" id="UP000649573">
    <property type="component" value="Unassembled WGS sequence"/>
</dbReference>
<comment type="caution">
    <text evidence="2">The sequence shown here is derived from an EMBL/GenBank/DDBJ whole genome shotgun (WGS) entry which is preliminary data.</text>
</comment>
<protein>
    <submittedName>
        <fullName evidence="2">Uncharacterized protein</fullName>
    </submittedName>
</protein>
<evidence type="ECO:0000256" key="1">
    <source>
        <dbReference type="SAM" id="Phobius"/>
    </source>
</evidence>
<gene>
    <name evidence="2" type="ORF">GCM10010178_45400</name>
</gene>
<feature type="transmembrane region" description="Helical" evidence="1">
    <location>
        <begin position="75"/>
        <end position="95"/>
    </location>
</feature>
<organism evidence="2 3">
    <name type="scientific">Lentzea flava</name>
    <dbReference type="NCBI Taxonomy" id="103732"/>
    <lineage>
        <taxon>Bacteria</taxon>
        <taxon>Bacillati</taxon>
        <taxon>Actinomycetota</taxon>
        <taxon>Actinomycetes</taxon>
        <taxon>Pseudonocardiales</taxon>
        <taxon>Pseudonocardiaceae</taxon>
        <taxon>Lentzea</taxon>
    </lineage>
</organism>
<evidence type="ECO:0000313" key="3">
    <source>
        <dbReference type="Proteomes" id="UP000649573"/>
    </source>
</evidence>
<dbReference type="EMBL" id="BMRE01000019">
    <property type="protein sequence ID" value="GGU47570.1"/>
    <property type="molecule type" value="Genomic_DNA"/>
</dbReference>